<dbReference type="GO" id="GO:0051213">
    <property type="term" value="F:dioxygenase activity"/>
    <property type="evidence" value="ECO:0007669"/>
    <property type="project" value="UniProtKB-KW"/>
</dbReference>
<keyword evidence="4" id="KW-0560">Oxidoreductase</keyword>
<dbReference type="Pfam" id="PF00866">
    <property type="entry name" value="Ring_hydroxyl_B"/>
    <property type="match status" value="1"/>
</dbReference>
<dbReference type="PANTHER" id="PTHR41534">
    <property type="entry name" value="BLR3401 PROTEIN"/>
    <property type="match status" value="1"/>
</dbReference>
<sequence length="163" mass="19585">MSLNFQDIEQFINREARYLDDKEWDNWLECYHKDVTYWMPAWDDDDQLTEDPQTEISLIYYPNRDGLEDRVYRLKTERSGASSLPEPRTKHFISGLEILSHEGNELQLRFNWLTKSYRYKKTQEYYGTSFYTLDISTDTPLITFKKIVLTNDCINQAVDVYHL</sequence>
<organism evidence="5 6">
    <name type="scientific">Vibrio natriegens NBRC 15636 = ATCC 14048 = DSM 759</name>
    <dbReference type="NCBI Taxonomy" id="1219067"/>
    <lineage>
        <taxon>Bacteria</taxon>
        <taxon>Pseudomonadati</taxon>
        <taxon>Pseudomonadota</taxon>
        <taxon>Gammaproteobacteria</taxon>
        <taxon>Vibrionales</taxon>
        <taxon>Vibrionaceae</taxon>
        <taxon>Vibrio</taxon>
    </lineage>
</organism>
<reference evidence="5 6" key="1">
    <citation type="submission" date="2016-07" db="EMBL/GenBank/DDBJ databases">
        <title>Developing Vibrio natriegens as a novel, fast-growing host for biotechnology.</title>
        <authorList>
            <person name="Weinstock M.T."/>
            <person name="Hesek E.D."/>
            <person name="Wilson C.M."/>
            <person name="Gibson D.G."/>
        </authorList>
    </citation>
    <scope>NUCLEOTIDE SEQUENCE [LARGE SCALE GENOMIC DNA]</scope>
    <source>
        <strain evidence="5 6">ATCC 14048</strain>
    </source>
</reference>
<keyword evidence="3" id="KW-0223">Dioxygenase</keyword>
<proteinExistence type="inferred from homology"/>
<protein>
    <submittedName>
        <fullName evidence="5">Benzoate 1,2-dioxygenase small subunit</fullName>
    </submittedName>
</protein>
<name>A0AAN0Y7F8_VIBNA</name>
<dbReference type="EMBL" id="CP016346">
    <property type="protein sequence ID" value="ANQ15417.1"/>
    <property type="molecule type" value="Genomic_DNA"/>
</dbReference>
<dbReference type="NCBIfam" id="TIGR03232">
    <property type="entry name" value="benzo_1_2_benB"/>
    <property type="match status" value="1"/>
</dbReference>
<evidence type="ECO:0000256" key="3">
    <source>
        <dbReference type="ARBA" id="ARBA00022964"/>
    </source>
</evidence>
<dbReference type="PANTHER" id="PTHR41534:SF1">
    <property type="entry name" value="BLR3401 PROTEIN"/>
    <property type="match status" value="1"/>
</dbReference>
<dbReference type="KEGG" id="vna:PN96_18355"/>
<evidence type="ECO:0000313" key="6">
    <source>
        <dbReference type="Proteomes" id="UP000092741"/>
    </source>
</evidence>
<dbReference type="InterPro" id="IPR032710">
    <property type="entry name" value="NTF2-like_dom_sf"/>
</dbReference>
<evidence type="ECO:0000256" key="2">
    <source>
        <dbReference type="ARBA" id="ARBA00022797"/>
    </source>
</evidence>
<comment type="similarity">
    <text evidence="1">Belongs to the bacterial ring-hydroxylating dioxygenase beta subunit family.</text>
</comment>
<dbReference type="GO" id="GO:0019380">
    <property type="term" value="P:3-phenylpropionate catabolic process"/>
    <property type="evidence" value="ECO:0007669"/>
    <property type="project" value="TreeGrafter"/>
</dbReference>
<dbReference type="InterPro" id="IPR000391">
    <property type="entry name" value="Rng_hydr_dOase-bsu"/>
</dbReference>
<evidence type="ECO:0000313" key="5">
    <source>
        <dbReference type="EMBL" id="ANQ15417.1"/>
    </source>
</evidence>
<keyword evidence="6" id="KW-1185">Reference proteome</keyword>
<keyword evidence="2" id="KW-0058">Aromatic hydrocarbons catabolism</keyword>
<dbReference type="GeneID" id="70914799"/>
<dbReference type="AlphaFoldDB" id="A0AAN0Y7F8"/>
<dbReference type="SUPFAM" id="SSF54427">
    <property type="entry name" value="NTF2-like"/>
    <property type="match status" value="1"/>
</dbReference>
<dbReference type="Proteomes" id="UP000092741">
    <property type="component" value="Chromosome 2"/>
</dbReference>
<dbReference type="Gene3D" id="3.10.450.50">
    <property type="match status" value="1"/>
</dbReference>
<evidence type="ECO:0000256" key="1">
    <source>
        <dbReference type="ARBA" id="ARBA00009570"/>
    </source>
</evidence>
<dbReference type="RefSeq" id="WP_020334208.1">
    <property type="nucleotide sequence ID" value="NZ_ATFJ01000017.1"/>
</dbReference>
<accession>A0AAN0Y7F8</accession>
<gene>
    <name evidence="5" type="ORF">BA890_22205</name>
</gene>
<dbReference type="InterPro" id="IPR017641">
    <property type="entry name" value="Benzo_1-2-diOase_ssu"/>
</dbReference>
<dbReference type="CDD" id="cd00667">
    <property type="entry name" value="ring_hydroxylating_dioxygenases_beta"/>
    <property type="match status" value="1"/>
</dbReference>
<evidence type="ECO:0000256" key="4">
    <source>
        <dbReference type="ARBA" id="ARBA00023002"/>
    </source>
</evidence>